<evidence type="ECO:0000313" key="6">
    <source>
        <dbReference type="Proteomes" id="UP001497472"/>
    </source>
</evidence>
<feature type="chain" id="PRO_5043449343" description="Peptidase S1 domain-containing protein" evidence="3">
    <location>
        <begin position="23"/>
        <end position="312"/>
    </location>
</feature>
<dbReference type="Proteomes" id="UP001497472">
    <property type="component" value="Unassembled WGS sequence"/>
</dbReference>
<dbReference type="SUPFAM" id="SSF50494">
    <property type="entry name" value="Trypsin-like serine proteases"/>
    <property type="match status" value="1"/>
</dbReference>
<evidence type="ECO:0000256" key="3">
    <source>
        <dbReference type="SAM" id="SignalP"/>
    </source>
</evidence>
<dbReference type="InterPro" id="IPR001254">
    <property type="entry name" value="Trypsin_dom"/>
</dbReference>
<name>A0AAV1IXI6_9NEOP</name>
<accession>A0AAV1IXI6</accession>
<keyword evidence="2" id="KW-0378">Hydrolase</keyword>
<dbReference type="InterPro" id="IPR033116">
    <property type="entry name" value="TRYPSIN_SER"/>
</dbReference>
<dbReference type="PANTHER" id="PTHR24260">
    <property type="match status" value="1"/>
</dbReference>
<dbReference type="PROSITE" id="PS00135">
    <property type="entry name" value="TRYPSIN_SER"/>
    <property type="match status" value="1"/>
</dbReference>
<keyword evidence="1" id="KW-1015">Disulfide bond</keyword>
<dbReference type="CDD" id="cd00190">
    <property type="entry name" value="Tryp_SPc"/>
    <property type="match status" value="1"/>
</dbReference>
<feature type="signal peptide" evidence="3">
    <location>
        <begin position="1"/>
        <end position="22"/>
    </location>
</feature>
<dbReference type="SMART" id="SM00020">
    <property type="entry name" value="Tryp_SPc"/>
    <property type="match status" value="1"/>
</dbReference>
<dbReference type="AlphaFoldDB" id="A0AAV1IXI6"/>
<proteinExistence type="predicted"/>
<evidence type="ECO:0000313" key="5">
    <source>
        <dbReference type="EMBL" id="CAK1541864.1"/>
    </source>
</evidence>
<keyword evidence="2" id="KW-0720">Serine protease</keyword>
<dbReference type="PROSITE" id="PS50240">
    <property type="entry name" value="TRYPSIN_DOM"/>
    <property type="match status" value="1"/>
</dbReference>
<dbReference type="GO" id="GO:0006508">
    <property type="term" value="P:proteolysis"/>
    <property type="evidence" value="ECO:0007669"/>
    <property type="project" value="UniProtKB-KW"/>
</dbReference>
<dbReference type="InterPro" id="IPR051333">
    <property type="entry name" value="CLIP_Serine_Protease"/>
</dbReference>
<dbReference type="GO" id="GO:0004252">
    <property type="term" value="F:serine-type endopeptidase activity"/>
    <property type="evidence" value="ECO:0007669"/>
    <property type="project" value="InterPro"/>
</dbReference>
<dbReference type="InterPro" id="IPR043504">
    <property type="entry name" value="Peptidase_S1_PA_chymotrypsin"/>
</dbReference>
<dbReference type="InterPro" id="IPR018114">
    <property type="entry name" value="TRYPSIN_HIS"/>
</dbReference>
<dbReference type="EMBL" id="CAVLEF010000002">
    <property type="protein sequence ID" value="CAK1541864.1"/>
    <property type="molecule type" value="Genomic_DNA"/>
</dbReference>
<sequence>MASRHPFAPLLLLALVAKLVEGASFAAVAPAYIETIRSEAQTTGGRIVAGWEAEDGQIPHQISIRMVNREARVASCGGSVIHHNWVITAAHCLANRVTFVVRFGVTSLREPEYIVEATRRFLHPLYVESSRLVQTHDIALLGIDRAIPYGPTVQPVRLQSSEEKARDYKGLRLTVSGFGLTDDRVNGGAASEVLRWVYLLGITYEECRFWYPRSTALAEQTLCAESYNDTAQSSCQGDSGGPLTELDEDGKPTMVGIVSFGSRSGCNSPFPSGYVRPGYYHEWFEEITGIDFDWKRADLQNALYSPRGPTAQ</sequence>
<keyword evidence="6" id="KW-1185">Reference proteome</keyword>
<dbReference type="InterPro" id="IPR001314">
    <property type="entry name" value="Peptidase_S1A"/>
</dbReference>
<keyword evidence="2" id="KW-0645">Protease</keyword>
<organism evidence="5 6">
    <name type="scientific">Leptosia nina</name>
    <dbReference type="NCBI Taxonomy" id="320188"/>
    <lineage>
        <taxon>Eukaryota</taxon>
        <taxon>Metazoa</taxon>
        <taxon>Ecdysozoa</taxon>
        <taxon>Arthropoda</taxon>
        <taxon>Hexapoda</taxon>
        <taxon>Insecta</taxon>
        <taxon>Pterygota</taxon>
        <taxon>Neoptera</taxon>
        <taxon>Endopterygota</taxon>
        <taxon>Lepidoptera</taxon>
        <taxon>Glossata</taxon>
        <taxon>Ditrysia</taxon>
        <taxon>Papilionoidea</taxon>
        <taxon>Pieridae</taxon>
        <taxon>Pierinae</taxon>
        <taxon>Leptosia</taxon>
    </lineage>
</organism>
<comment type="caution">
    <text evidence="5">The sequence shown here is derived from an EMBL/GenBank/DDBJ whole genome shotgun (WGS) entry which is preliminary data.</text>
</comment>
<protein>
    <recommendedName>
        <fullName evidence="4">Peptidase S1 domain-containing protein</fullName>
    </recommendedName>
</protein>
<feature type="domain" description="Peptidase S1" evidence="4">
    <location>
        <begin position="47"/>
        <end position="289"/>
    </location>
</feature>
<keyword evidence="3" id="KW-0732">Signal</keyword>
<reference evidence="5 6" key="1">
    <citation type="submission" date="2023-11" db="EMBL/GenBank/DDBJ databases">
        <authorList>
            <person name="Okamura Y."/>
        </authorList>
    </citation>
    <scope>NUCLEOTIDE SEQUENCE [LARGE SCALE GENOMIC DNA]</scope>
</reference>
<gene>
    <name evidence="5" type="ORF">LNINA_LOCUS1814</name>
</gene>
<evidence type="ECO:0000256" key="2">
    <source>
        <dbReference type="RuleBase" id="RU363034"/>
    </source>
</evidence>
<evidence type="ECO:0000256" key="1">
    <source>
        <dbReference type="ARBA" id="ARBA00023157"/>
    </source>
</evidence>
<dbReference type="PANTHER" id="PTHR24260:SF136">
    <property type="entry name" value="GH08193P-RELATED"/>
    <property type="match status" value="1"/>
</dbReference>
<dbReference type="PROSITE" id="PS00134">
    <property type="entry name" value="TRYPSIN_HIS"/>
    <property type="match status" value="1"/>
</dbReference>
<evidence type="ECO:0000259" key="4">
    <source>
        <dbReference type="PROSITE" id="PS50240"/>
    </source>
</evidence>
<dbReference type="InterPro" id="IPR009003">
    <property type="entry name" value="Peptidase_S1_PA"/>
</dbReference>
<dbReference type="PRINTS" id="PR00722">
    <property type="entry name" value="CHYMOTRYPSIN"/>
</dbReference>
<dbReference type="Pfam" id="PF00089">
    <property type="entry name" value="Trypsin"/>
    <property type="match status" value="1"/>
</dbReference>
<dbReference type="Gene3D" id="2.40.10.10">
    <property type="entry name" value="Trypsin-like serine proteases"/>
    <property type="match status" value="1"/>
</dbReference>